<dbReference type="SMART" id="SM00530">
    <property type="entry name" value="HTH_XRE"/>
    <property type="match status" value="1"/>
</dbReference>
<keyword evidence="3" id="KW-1185">Reference proteome</keyword>
<reference evidence="3" key="1">
    <citation type="journal article" date="2019" name="Int. J. Syst. Evol. Microbiol.">
        <title>The Global Catalogue of Microorganisms (GCM) 10K type strain sequencing project: providing services to taxonomists for standard genome sequencing and annotation.</title>
        <authorList>
            <consortium name="The Broad Institute Genomics Platform"/>
            <consortium name="The Broad Institute Genome Sequencing Center for Infectious Disease"/>
            <person name="Wu L."/>
            <person name="Ma J."/>
        </authorList>
    </citation>
    <scope>NUCLEOTIDE SEQUENCE [LARGE SCALE GENOMIC DNA]</scope>
    <source>
        <strain evidence="3">CGMCC 4.7319</strain>
    </source>
</reference>
<dbReference type="PANTHER" id="PTHR23150:SF19">
    <property type="entry name" value="FORMYLGLYCINE-GENERATING ENZYME"/>
    <property type="match status" value="1"/>
</dbReference>
<evidence type="ECO:0000313" key="2">
    <source>
        <dbReference type="EMBL" id="GGN25691.1"/>
    </source>
</evidence>
<dbReference type="Proteomes" id="UP000597656">
    <property type="component" value="Unassembled WGS sequence"/>
</dbReference>
<proteinExistence type="predicted"/>
<dbReference type="EMBL" id="BMNC01000022">
    <property type="protein sequence ID" value="GGN25691.1"/>
    <property type="molecule type" value="Genomic_DNA"/>
</dbReference>
<name>A0ABQ2IRD4_9PSEU</name>
<gene>
    <name evidence="2" type="ORF">GCM10011609_80180</name>
</gene>
<dbReference type="Pfam" id="PF13560">
    <property type="entry name" value="HTH_31"/>
    <property type="match status" value="1"/>
</dbReference>
<feature type="domain" description="HTH cro/C1-type" evidence="1">
    <location>
        <begin position="12"/>
        <end position="47"/>
    </location>
</feature>
<evidence type="ECO:0000313" key="3">
    <source>
        <dbReference type="Proteomes" id="UP000597656"/>
    </source>
</evidence>
<dbReference type="PANTHER" id="PTHR23150">
    <property type="entry name" value="SULFATASE MODIFYING FACTOR 1, 2"/>
    <property type="match status" value="1"/>
</dbReference>
<dbReference type="Gene3D" id="1.10.260.40">
    <property type="entry name" value="lambda repressor-like DNA-binding domains"/>
    <property type="match status" value="1"/>
</dbReference>
<sequence length="312" mass="34234">MPTVQRWTGVEVRALRDAMRMSLREFAAHLGVSERMVSKWEAGRENIQPRPVNQAALDTCLSRSDPDTHARFTFLVGDSVVGAGEKDVQVEPIGSGQVHHPTDGSAMILVEGSVFLGGPSNTPAWIASYYIDVFPVSNEDYARFVAATGHEPPYHWPDGQCPPEIRDHPVVFVTWNDASAYAAWAGKALPTGQQWEKAARGTRGTVYPWGDQPTPAKCNVRENGVGLTTPRDCYQSGVSPYGVYDMCGNVWEWCSTETKPGRHELKGGAWTSPFLRATPSSFNDANATMKDDDTGFRCVVAADAMEELLRGR</sequence>
<dbReference type="InterPro" id="IPR001387">
    <property type="entry name" value="Cro/C1-type_HTH"/>
</dbReference>
<dbReference type="InterPro" id="IPR016187">
    <property type="entry name" value="CTDL_fold"/>
</dbReference>
<organism evidence="2 3">
    <name type="scientific">Lentzea pudingi</name>
    <dbReference type="NCBI Taxonomy" id="1789439"/>
    <lineage>
        <taxon>Bacteria</taxon>
        <taxon>Bacillati</taxon>
        <taxon>Actinomycetota</taxon>
        <taxon>Actinomycetes</taxon>
        <taxon>Pseudonocardiales</taxon>
        <taxon>Pseudonocardiaceae</taxon>
        <taxon>Lentzea</taxon>
    </lineage>
</organism>
<dbReference type="InterPro" id="IPR042095">
    <property type="entry name" value="SUMF_sf"/>
</dbReference>
<dbReference type="InterPro" id="IPR010982">
    <property type="entry name" value="Lambda_DNA-bd_dom_sf"/>
</dbReference>
<dbReference type="PROSITE" id="PS50943">
    <property type="entry name" value="HTH_CROC1"/>
    <property type="match status" value="1"/>
</dbReference>
<dbReference type="SUPFAM" id="SSF47413">
    <property type="entry name" value="lambda repressor-like DNA-binding domains"/>
    <property type="match status" value="1"/>
</dbReference>
<dbReference type="CDD" id="cd00093">
    <property type="entry name" value="HTH_XRE"/>
    <property type="match status" value="1"/>
</dbReference>
<dbReference type="SUPFAM" id="SSF56436">
    <property type="entry name" value="C-type lectin-like"/>
    <property type="match status" value="1"/>
</dbReference>
<dbReference type="InterPro" id="IPR005532">
    <property type="entry name" value="SUMF_dom"/>
</dbReference>
<dbReference type="Gene3D" id="3.90.1580.10">
    <property type="entry name" value="paralog of FGE (formylglycine-generating enzyme)"/>
    <property type="match status" value="1"/>
</dbReference>
<comment type="caution">
    <text evidence="2">The sequence shown here is derived from an EMBL/GenBank/DDBJ whole genome shotgun (WGS) entry which is preliminary data.</text>
</comment>
<accession>A0ABQ2IRD4</accession>
<dbReference type="InterPro" id="IPR051043">
    <property type="entry name" value="Sulfatase_Mod_Factor_Kinase"/>
</dbReference>
<dbReference type="RefSeq" id="WP_189160112.1">
    <property type="nucleotide sequence ID" value="NZ_BMNC01000022.1"/>
</dbReference>
<dbReference type="Pfam" id="PF03781">
    <property type="entry name" value="FGE-sulfatase"/>
    <property type="match status" value="1"/>
</dbReference>
<protein>
    <recommendedName>
        <fullName evidence="1">HTH cro/C1-type domain-containing protein</fullName>
    </recommendedName>
</protein>
<evidence type="ECO:0000259" key="1">
    <source>
        <dbReference type="PROSITE" id="PS50943"/>
    </source>
</evidence>